<feature type="transmembrane region" description="Helical" evidence="1">
    <location>
        <begin position="266"/>
        <end position="286"/>
    </location>
</feature>
<dbReference type="RefSeq" id="XP_049142815.1">
    <property type="nucleotide sequence ID" value="XM_049285672.1"/>
</dbReference>
<name>A0A9Q8WFS2_9PEZI</name>
<feature type="transmembrane region" description="Helical" evidence="1">
    <location>
        <begin position="237"/>
        <end position="260"/>
    </location>
</feature>
<evidence type="ECO:0000256" key="1">
    <source>
        <dbReference type="SAM" id="Phobius"/>
    </source>
</evidence>
<dbReference type="KEGG" id="clup:CLUP02_06673"/>
<dbReference type="Proteomes" id="UP000830671">
    <property type="component" value="Chromosome 3"/>
</dbReference>
<reference evidence="2" key="1">
    <citation type="journal article" date="2021" name="Mol. Plant Microbe Interact.">
        <title>Complete Genome Sequence of the Plant-Pathogenic Fungus Colletotrichum lupini.</title>
        <authorList>
            <person name="Baroncelli R."/>
            <person name="Pensec F."/>
            <person name="Da Lio D."/>
            <person name="Boufleur T."/>
            <person name="Vicente I."/>
            <person name="Sarrocco S."/>
            <person name="Picot A."/>
            <person name="Baraldi E."/>
            <person name="Sukno S."/>
            <person name="Thon M."/>
            <person name="Le Floch G."/>
        </authorList>
    </citation>
    <scope>NUCLEOTIDE SEQUENCE</scope>
    <source>
        <strain evidence="2">IMI 504893</strain>
    </source>
</reference>
<keyword evidence="1" id="KW-1133">Transmembrane helix</keyword>
<evidence type="ECO:0000313" key="2">
    <source>
        <dbReference type="EMBL" id="UQC81187.1"/>
    </source>
</evidence>
<gene>
    <name evidence="2" type="ORF">CLUP02_06673</name>
</gene>
<accession>A0A9Q8WFS2</accession>
<organism evidence="2 3">
    <name type="scientific">Colletotrichum lupini</name>
    <dbReference type="NCBI Taxonomy" id="145971"/>
    <lineage>
        <taxon>Eukaryota</taxon>
        <taxon>Fungi</taxon>
        <taxon>Dikarya</taxon>
        <taxon>Ascomycota</taxon>
        <taxon>Pezizomycotina</taxon>
        <taxon>Sordariomycetes</taxon>
        <taxon>Hypocreomycetidae</taxon>
        <taxon>Glomerellales</taxon>
        <taxon>Glomerellaceae</taxon>
        <taxon>Colletotrichum</taxon>
        <taxon>Colletotrichum acutatum species complex</taxon>
    </lineage>
</organism>
<dbReference type="GeneID" id="73340682"/>
<evidence type="ECO:0000313" key="3">
    <source>
        <dbReference type="Proteomes" id="UP000830671"/>
    </source>
</evidence>
<keyword evidence="3" id="KW-1185">Reference proteome</keyword>
<sequence>MTLGVLLTEDECRYRRNFAQIDEIVLPDLPFYSQSSFDRIDREGSRERKTCKLQYALNESVDDDLATFPSAALPETDMPQPPASRVDKMGVPLGPCSASPPIGGIYQALKAPNFGALLSINVSHGYFTPRLAFALRIRYGYFLSNVDPLPGGRPEIAIWCLDTGGCGSLSDGLIAGGVVDRLAPSTDREKLGSLPADLPLSLVRRGVTTAHPLERGIDAVMDLVTSRWYNPLPFNTFVLFLLLLFTAIATATLAATISGITILTVAIHTITVSVATTLAAAVAAIITIPAFRSSIISYGIHSRKRLVIAKLIVAIRRRLVLLNGTFILLSHPFEWSVRPCIHGGKDALAERGTVGTRGLDFCPVDITVPQREF</sequence>
<keyword evidence="1" id="KW-0812">Transmembrane</keyword>
<protein>
    <submittedName>
        <fullName evidence="2">Uncharacterized protein</fullName>
    </submittedName>
</protein>
<dbReference type="EMBL" id="CP019475">
    <property type="protein sequence ID" value="UQC81187.1"/>
    <property type="molecule type" value="Genomic_DNA"/>
</dbReference>
<dbReference type="AlphaFoldDB" id="A0A9Q8WFS2"/>
<keyword evidence="1" id="KW-0472">Membrane</keyword>
<proteinExistence type="predicted"/>